<dbReference type="AlphaFoldDB" id="A0A8S1FDG7"/>
<proteinExistence type="predicted"/>
<dbReference type="Proteomes" id="UP000494206">
    <property type="component" value="Unassembled WGS sequence"/>
</dbReference>
<evidence type="ECO:0000313" key="2">
    <source>
        <dbReference type="Proteomes" id="UP000494206"/>
    </source>
</evidence>
<dbReference type="EMBL" id="CADEPM010000008">
    <property type="protein sequence ID" value="CAB3409172.1"/>
    <property type="molecule type" value="Genomic_DNA"/>
</dbReference>
<evidence type="ECO:0008006" key="3">
    <source>
        <dbReference type="Google" id="ProtNLM"/>
    </source>
</evidence>
<comment type="caution">
    <text evidence="1">The sequence shown here is derived from an EMBL/GenBank/DDBJ whole genome shotgun (WGS) entry which is preliminary data.</text>
</comment>
<evidence type="ECO:0000313" key="1">
    <source>
        <dbReference type="EMBL" id="CAB3409172.1"/>
    </source>
</evidence>
<protein>
    <recommendedName>
        <fullName evidence="3">Helitron helicase-like domain-containing protein</fullName>
    </recommendedName>
</protein>
<gene>
    <name evidence="1" type="ORF">CBOVIS_LOCUS10859</name>
</gene>
<reference evidence="1 2" key="1">
    <citation type="submission" date="2020-04" db="EMBL/GenBank/DDBJ databases">
        <authorList>
            <person name="Laetsch R D."/>
            <person name="Stevens L."/>
            <person name="Kumar S."/>
            <person name="Blaxter L. M."/>
        </authorList>
    </citation>
    <scope>NUCLEOTIDE SEQUENCE [LARGE SCALE GENOMIC DNA]</scope>
</reference>
<organism evidence="1 2">
    <name type="scientific">Caenorhabditis bovis</name>
    <dbReference type="NCBI Taxonomy" id="2654633"/>
    <lineage>
        <taxon>Eukaryota</taxon>
        <taxon>Metazoa</taxon>
        <taxon>Ecdysozoa</taxon>
        <taxon>Nematoda</taxon>
        <taxon>Chromadorea</taxon>
        <taxon>Rhabditida</taxon>
        <taxon>Rhabditina</taxon>
        <taxon>Rhabditomorpha</taxon>
        <taxon>Rhabditoidea</taxon>
        <taxon>Rhabditidae</taxon>
        <taxon>Peloderinae</taxon>
        <taxon>Caenorhabditis</taxon>
    </lineage>
</organism>
<keyword evidence="2" id="KW-1185">Reference proteome</keyword>
<name>A0A8S1FDG7_9PELO</name>
<accession>A0A8S1FDG7</accession>
<sequence>MSTVFAKFRGYTPYWNQCRLRILNYLAFFGPPTCCVTLNPNEKNWPDLHALYSKITGKVIGRSSNLLELLEKVEMFITHALLHENGPLGKIERIEDFTG</sequence>